<dbReference type="PROSITE" id="PS50102">
    <property type="entry name" value="RRM"/>
    <property type="match status" value="1"/>
</dbReference>
<dbReference type="InterPro" id="IPR000210">
    <property type="entry name" value="BTB/POZ_dom"/>
</dbReference>
<dbReference type="SMART" id="SM00225">
    <property type="entry name" value="BTB"/>
    <property type="match status" value="1"/>
</dbReference>
<dbReference type="SUPFAM" id="SSF54695">
    <property type="entry name" value="POZ domain"/>
    <property type="match status" value="1"/>
</dbReference>
<reference evidence="15" key="2">
    <citation type="submission" date="2021-10" db="EMBL/GenBank/DDBJ databases">
        <title>Phylogenomics reveals ancestral predisposition of the termite-cultivated fungus Termitomyces towards a domesticated lifestyle.</title>
        <authorList>
            <person name="Auxier B."/>
            <person name="Grum-Grzhimaylo A."/>
            <person name="Cardenas M.E."/>
            <person name="Lodge J.D."/>
            <person name="Laessoe T."/>
            <person name="Pedersen O."/>
            <person name="Smith M.E."/>
            <person name="Kuyper T.W."/>
            <person name="Franco-Molano E.A."/>
            <person name="Baroni T.J."/>
            <person name="Aanen D.K."/>
        </authorList>
    </citation>
    <scope>NUCLEOTIDE SEQUENCE</scope>
    <source>
        <strain evidence="15">D49</strain>
    </source>
</reference>
<feature type="compositionally biased region" description="Acidic residues" evidence="11">
    <location>
        <begin position="204"/>
        <end position="216"/>
    </location>
</feature>
<feature type="compositionally biased region" description="Pro residues" evidence="11">
    <location>
        <begin position="185"/>
        <end position="195"/>
    </location>
</feature>
<keyword evidence="6 10" id="KW-0697">Rotamase</keyword>
<comment type="subcellular location">
    <subcellularLocation>
        <location evidence="3 10">Nucleus</location>
    </subcellularLocation>
</comment>
<dbReference type="Gene3D" id="3.30.710.10">
    <property type="entry name" value="Potassium Channel Kv1.1, Chain A"/>
    <property type="match status" value="1"/>
</dbReference>
<evidence type="ECO:0000256" key="2">
    <source>
        <dbReference type="ARBA" id="ARBA00002388"/>
    </source>
</evidence>
<evidence type="ECO:0000256" key="5">
    <source>
        <dbReference type="ARBA" id="ARBA00022884"/>
    </source>
</evidence>
<dbReference type="Pfam" id="PF00076">
    <property type="entry name" value="RRM_1"/>
    <property type="match status" value="1"/>
</dbReference>
<dbReference type="CDD" id="cd01921">
    <property type="entry name" value="cyclophilin_RRM"/>
    <property type="match status" value="1"/>
</dbReference>
<dbReference type="Gene3D" id="2.40.100.10">
    <property type="entry name" value="Cyclophilin-like"/>
    <property type="match status" value="1"/>
</dbReference>
<evidence type="ECO:0000313" key="16">
    <source>
        <dbReference type="Proteomes" id="UP000717328"/>
    </source>
</evidence>
<dbReference type="FunFam" id="2.40.100.10:FF:000015">
    <property type="entry name" value="Peptidyl-prolyl cis-trans isomerase"/>
    <property type="match status" value="1"/>
</dbReference>
<evidence type="ECO:0000256" key="3">
    <source>
        <dbReference type="ARBA" id="ARBA00004123"/>
    </source>
</evidence>
<evidence type="ECO:0000259" key="12">
    <source>
        <dbReference type="PROSITE" id="PS50072"/>
    </source>
</evidence>
<comment type="catalytic activity">
    <reaction evidence="1 10">
        <text>[protein]-peptidylproline (omega=180) = [protein]-peptidylproline (omega=0)</text>
        <dbReference type="Rhea" id="RHEA:16237"/>
        <dbReference type="Rhea" id="RHEA-COMP:10747"/>
        <dbReference type="Rhea" id="RHEA-COMP:10748"/>
        <dbReference type="ChEBI" id="CHEBI:83833"/>
        <dbReference type="ChEBI" id="CHEBI:83834"/>
        <dbReference type="EC" id="5.2.1.8"/>
    </reaction>
</comment>
<evidence type="ECO:0000256" key="8">
    <source>
        <dbReference type="ARBA" id="ARBA00023242"/>
    </source>
</evidence>
<dbReference type="GO" id="GO:0003755">
    <property type="term" value="F:peptidyl-prolyl cis-trans isomerase activity"/>
    <property type="evidence" value="ECO:0007669"/>
    <property type="project" value="UniProtKB-UniRule"/>
</dbReference>
<dbReference type="InterPro" id="IPR011333">
    <property type="entry name" value="SKP1/BTB/POZ_sf"/>
</dbReference>
<accession>A0A9P7GJT2</accession>
<evidence type="ECO:0000256" key="4">
    <source>
        <dbReference type="ARBA" id="ARBA00010739"/>
    </source>
</evidence>
<dbReference type="OrthoDB" id="2083at2759"/>
<dbReference type="CDD" id="cd18186">
    <property type="entry name" value="BTB_POZ_ZBTB_KLHL-like"/>
    <property type="match status" value="1"/>
</dbReference>
<dbReference type="GO" id="GO:0003723">
    <property type="term" value="F:RNA binding"/>
    <property type="evidence" value="ECO:0007669"/>
    <property type="project" value="UniProtKB-UniRule"/>
</dbReference>
<dbReference type="EMBL" id="JABCKI010000313">
    <property type="protein sequence ID" value="KAG5651034.1"/>
    <property type="molecule type" value="Genomic_DNA"/>
</dbReference>
<dbReference type="EC" id="5.2.1.8" evidence="10"/>
<evidence type="ECO:0000256" key="11">
    <source>
        <dbReference type="SAM" id="MobiDB-lite"/>
    </source>
</evidence>
<dbReference type="Pfam" id="PF00651">
    <property type="entry name" value="BTB"/>
    <property type="match status" value="1"/>
</dbReference>
<dbReference type="AlphaFoldDB" id="A0A9P7GJT2"/>
<dbReference type="InterPro" id="IPR029000">
    <property type="entry name" value="Cyclophilin-like_dom_sf"/>
</dbReference>
<dbReference type="Proteomes" id="UP000717328">
    <property type="component" value="Unassembled WGS sequence"/>
</dbReference>
<dbReference type="PRINTS" id="PR00153">
    <property type="entry name" value="CSAPPISMRASE"/>
</dbReference>
<dbReference type="InterPro" id="IPR035979">
    <property type="entry name" value="RBD_domain_sf"/>
</dbReference>
<dbReference type="InterPro" id="IPR012677">
    <property type="entry name" value="Nucleotide-bd_a/b_plait_sf"/>
</dbReference>
<evidence type="ECO:0000313" key="15">
    <source>
        <dbReference type="EMBL" id="KAG5651034.1"/>
    </source>
</evidence>
<dbReference type="PROSITE" id="PS50072">
    <property type="entry name" value="CSA_PPIASE_2"/>
    <property type="match status" value="1"/>
</dbReference>
<comment type="similarity">
    <text evidence="4 10">Belongs to the cyclophilin-type PPIase family. PPIL4 subfamily.</text>
</comment>
<dbReference type="Gene3D" id="3.30.70.330">
    <property type="match status" value="1"/>
</dbReference>
<dbReference type="PROSITE" id="PS50097">
    <property type="entry name" value="BTB"/>
    <property type="match status" value="1"/>
</dbReference>
<dbReference type="Pfam" id="PF00160">
    <property type="entry name" value="Pro_isomerase"/>
    <property type="match status" value="1"/>
</dbReference>
<evidence type="ECO:0000259" key="13">
    <source>
        <dbReference type="PROSITE" id="PS50097"/>
    </source>
</evidence>
<keyword evidence="16" id="KW-1185">Reference proteome</keyword>
<evidence type="ECO:0000256" key="1">
    <source>
        <dbReference type="ARBA" id="ARBA00000971"/>
    </source>
</evidence>
<keyword evidence="5 9" id="KW-0694">RNA-binding</keyword>
<keyword evidence="7 10" id="KW-0413">Isomerase</keyword>
<dbReference type="SUPFAM" id="SSF54928">
    <property type="entry name" value="RNA-binding domain, RBD"/>
    <property type="match status" value="1"/>
</dbReference>
<reference evidence="15" key="1">
    <citation type="submission" date="2021-02" db="EMBL/GenBank/DDBJ databases">
        <authorList>
            <person name="Nieuwenhuis M."/>
            <person name="Van De Peppel L.J.J."/>
        </authorList>
    </citation>
    <scope>NUCLEOTIDE SEQUENCE</scope>
    <source>
        <strain evidence="15">D49</strain>
    </source>
</reference>
<proteinExistence type="inferred from homology"/>
<protein>
    <recommendedName>
        <fullName evidence="10">Peptidyl-prolyl cis-trans isomerase</fullName>
        <shortName evidence="10">PPIase</shortName>
        <ecNumber evidence="10">5.2.1.8</ecNumber>
    </recommendedName>
</protein>
<feature type="region of interest" description="Disordered" evidence="11">
    <location>
        <begin position="180"/>
        <end position="216"/>
    </location>
</feature>
<evidence type="ECO:0000259" key="14">
    <source>
        <dbReference type="PROSITE" id="PS50102"/>
    </source>
</evidence>
<dbReference type="InterPro" id="IPR000504">
    <property type="entry name" value="RRM_dom"/>
</dbReference>
<dbReference type="SUPFAM" id="SSF50891">
    <property type="entry name" value="Cyclophilin-like"/>
    <property type="match status" value="1"/>
</dbReference>
<dbReference type="PANTHER" id="PTHR45843:SF1">
    <property type="entry name" value="PEPTIDYL-PROLYL CIS-TRANS ISOMERASE-LIKE 4"/>
    <property type="match status" value="1"/>
</dbReference>
<feature type="domain" description="BTB" evidence="13">
    <location>
        <begin position="410"/>
        <end position="475"/>
    </location>
</feature>
<dbReference type="InterPro" id="IPR002130">
    <property type="entry name" value="Cyclophilin-type_PPIase_dom"/>
</dbReference>
<dbReference type="GO" id="GO:0005634">
    <property type="term" value="C:nucleus"/>
    <property type="evidence" value="ECO:0007669"/>
    <property type="project" value="UniProtKB-SubCell"/>
</dbReference>
<comment type="caution">
    <text evidence="15">The sequence shown here is derived from an EMBL/GenBank/DDBJ whole genome shotgun (WGS) entry which is preliminary data.</text>
</comment>
<dbReference type="SMART" id="SM00360">
    <property type="entry name" value="RRM"/>
    <property type="match status" value="1"/>
</dbReference>
<evidence type="ECO:0000256" key="9">
    <source>
        <dbReference type="PROSITE-ProRule" id="PRU00176"/>
    </source>
</evidence>
<dbReference type="PANTHER" id="PTHR45843">
    <property type="entry name" value="PEPTIDYL-PROLYL CIS-TRANS ISOMERASE-LIKE 4"/>
    <property type="match status" value="1"/>
</dbReference>
<evidence type="ECO:0000256" key="10">
    <source>
        <dbReference type="RuleBase" id="RU365081"/>
    </source>
</evidence>
<evidence type="ECO:0000256" key="6">
    <source>
        <dbReference type="ARBA" id="ARBA00023110"/>
    </source>
</evidence>
<name>A0A9P7GJT2_9AGAR</name>
<sequence length="672" mass="74459">MSVLLETSLGDLVIDLEVDACPKTCENFLKLCKVYYYNLNAFFNVSKDFLAQVGDPSATGTGGESIWSYIASGSSSSSDTPVPRYFEPEIRPKLKHTHKGTVSMAVAPALENHKGGCGSQFFVTLGDNIDYLDGKHAVFGHVVEGMDTLVKMNEVFTDQDGRPFKDIRIRHVVILDDPFADPPGLLQPPSSPTRPPDNSTRIAEDEDPLATLPEEEEEKIRRAKAAAASALTLEMVGDLPFANVRPPENVLFVCKLNPVTRDEDLELIFSRFGTIMSCQVIRDKRTGDSLQYAFIEFDKREDAEQVLGLVIGALMGLGDARTSKRRDATERNTLRRKVMDMGMEWYSMSQTVVIVGSEVGAGIETMTVKTDIEDRVPHRERSGTGEAGAETGDQVILKVSAGDKFNSPDADVVLVSGEKEDPAEFRVHRCILAAASPFFRDMFTLPQSDLAEHQIPVIPVSEPRTTLGTLLKCVYPVQNPTFDSLDDLVPILGAAVKYDFSSVIDTLRKLLVAPQFVETTPTRVYAIACRFDLEEEARIASKYTLNVNVLDAPLSDDLKFITAYSYHRLLDLHRRRVQASLSMLKLPDDIKCMQCNGSSYSVYATPKWWYEFERKAREELSVRPTTAVIFGMEFLAQAAIASGCQRCAGSILDAWMFLGDLKKSIDELPATI</sequence>
<dbReference type="InterPro" id="IPR035538">
    <property type="entry name" value="Cyclophilin_PPIL4"/>
</dbReference>
<gene>
    <name evidence="15" type="ORF">H0H81_010162</name>
</gene>
<feature type="domain" description="PPIase cyclophilin-type" evidence="12">
    <location>
        <begin position="6"/>
        <end position="174"/>
    </location>
</feature>
<comment type="function">
    <text evidence="2 10">PPIases accelerate the folding of proteins. It catalyzes the cis-trans isomerization of proline imidic peptide bonds in oligopeptides.</text>
</comment>
<keyword evidence="8 10" id="KW-0539">Nucleus</keyword>
<feature type="domain" description="RRM" evidence="14">
    <location>
        <begin position="249"/>
        <end position="330"/>
    </location>
</feature>
<evidence type="ECO:0000256" key="7">
    <source>
        <dbReference type="ARBA" id="ARBA00023235"/>
    </source>
</evidence>
<dbReference type="InterPro" id="IPR035542">
    <property type="entry name" value="CRIP"/>
</dbReference>
<organism evidence="15 16">
    <name type="scientific">Sphagnurus paluster</name>
    <dbReference type="NCBI Taxonomy" id="117069"/>
    <lineage>
        <taxon>Eukaryota</taxon>
        <taxon>Fungi</taxon>
        <taxon>Dikarya</taxon>
        <taxon>Basidiomycota</taxon>
        <taxon>Agaricomycotina</taxon>
        <taxon>Agaricomycetes</taxon>
        <taxon>Agaricomycetidae</taxon>
        <taxon>Agaricales</taxon>
        <taxon>Tricholomatineae</taxon>
        <taxon>Lyophyllaceae</taxon>
        <taxon>Sphagnurus</taxon>
    </lineage>
</organism>